<keyword evidence="1" id="KW-0812">Transmembrane</keyword>
<reference evidence="2" key="1">
    <citation type="journal article" date="2015" name="Nature">
        <title>Complex archaea that bridge the gap between prokaryotes and eukaryotes.</title>
        <authorList>
            <person name="Spang A."/>
            <person name="Saw J.H."/>
            <person name="Jorgensen S.L."/>
            <person name="Zaremba-Niedzwiedzka K."/>
            <person name="Martijn J."/>
            <person name="Lind A.E."/>
            <person name="van Eijk R."/>
            <person name="Schleper C."/>
            <person name="Guy L."/>
            <person name="Ettema T.J."/>
        </authorList>
    </citation>
    <scope>NUCLEOTIDE SEQUENCE</scope>
</reference>
<keyword evidence="1" id="KW-1133">Transmembrane helix</keyword>
<feature type="transmembrane region" description="Helical" evidence="1">
    <location>
        <begin position="24"/>
        <end position="42"/>
    </location>
</feature>
<gene>
    <name evidence="2" type="ORF">LCGC14_1865610</name>
</gene>
<organism evidence="2">
    <name type="scientific">marine sediment metagenome</name>
    <dbReference type="NCBI Taxonomy" id="412755"/>
    <lineage>
        <taxon>unclassified sequences</taxon>
        <taxon>metagenomes</taxon>
        <taxon>ecological metagenomes</taxon>
    </lineage>
</organism>
<evidence type="ECO:0000256" key="1">
    <source>
        <dbReference type="SAM" id="Phobius"/>
    </source>
</evidence>
<dbReference type="EMBL" id="LAZR01018950">
    <property type="protein sequence ID" value="KKL94344.1"/>
    <property type="molecule type" value="Genomic_DNA"/>
</dbReference>
<protein>
    <submittedName>
        <fullName evidence="2">Uncharacterized protein</fullName>
    </submittedName>
</protein>
<sequence length="44" mass="4853">MDKLERLEIISRLQGRDSRTNRKLVLVALVGVVLSLALHLVLGG</sequence>
<name>A0A0F9G6F1_9ZZZZ</name>
<proteinExistence type="predicted"/>
<evidence type="ECO:0000313" key="2">
    <source>
        <dbReference type="EMBL" id="KKL94344.1"/>
    </source>
</evidence>
<keyword evidence="1" id="KW-0472">Membrane</keyword>
<dbReference type="AlphaFoldDB" id="A0A0F9G6F1"/>
<comment type="caution">
    <text evidence="2">The sequence shown here is derived from an EMBL/GenBank/DDBJ whole genome shotgun (WGS) entry which is preliminary data.</text>
</comment>
<accession>A0A0F9G6F1</accession>